<dbReference type="Proteomes" id="UP001196413">
    <property type="component" value="Unassembled WGS sequence"/>
</dbReference>
<proteinExistence type="predicted"/>
<evidence type="ECO:0000313" key="2">
    <source>
        <dbReference type="Proteomes" id="UP001196413"/>
    </source>
</evidence>
<dbReference type="AlphaFoldDB" id="A0AAD5M0Y4"/>
<organism evidence="1 2">
    <name type="scientific">Parelaphostrongylus tenuis</name>
    <name type="common">Meningeal worm</name>
    <dbReference type="NCBI Taxonomy" id="148309"/>
    <lineage>
        <taxon>Eukaryota</taxon>
        <taxon>Metazoa</taxon>
        <taxon>Ecdysozoa</taxon>
        <taxon>Nematoda</taxon>
        <taxon>Chromadorea</taxon>
        <taxon>Rhabditida</taxon>
        <taxon>Rhabditina</taxon>
        <taxon>Rhabditomorpha</taxon>
        <taxon>Strongyloidea</taxon>
        <taxon>Metastrongylidae</taxon>
        <taxon>Parelaphostrongylus</taxon>
    </lineage>
</organism>
<keyword evidence="2" id="KW-1185">Reference proteome</keyword>
<comment type="caution">
    <text evidence="1">The sequence shown here is derived from an EMBL/GenBank/DDBJ whole genome shotgun (WGS) entry which is preliminary data.</text>
</comment>
<reference evidence="1" key="1">
    <citation type="submission" date="2021-06" db="EMBL/GenBank/DDBJ databases">
        <title>Parelaphostrongylus tenuis whole genome reference sequence.</title>
        <authorList>
            <person name="Garwood T.J."/>
            <person name="Larsen P.A."/>
            <person name="Fountain-Jones N.M."/>
            <person name="Garbe J.R."/>
            <person name="Macchietto M.G."/>
            <person name="Kania S.A."/>
            <person name="Gerhold R.W."/>
            <person name="Richards J.E."/>
            <person name="Wolf T.M."/>
        </authorList>
    </citation>
    <scope>NUCLEOTIDE SEQUENCE</scope>
    <source>
        <strain evidence="1">MNPRO001-30</strain>
        <tissue evidence="1">Meninges</tissue>
    </source>
</reference>
<accession>A0AAD5M0Y4</accession>
<name>A0AAD5M0Y4_PARTN</name>
<gene>
    <name evidence="1" type="ORF">KIN20_003910</name>
</gene>
<dbReference type="EMBL" id="JAHQIW010000520">
    <property type="protein sequence ID" value="KAJ1348578.1"/>
    <property type="molecule type" value="Genomic_DNA"/>
</dbReference>
<protein>
    <submittedName>
        <fullName evidence="1">Uncharacterized protein</fullName>
    </submittedName>
</protein>
<sequence length="120" mass="12673">MGGLMFEDLSLLIPQKAGLVNCHCSFGHDSPASSCTDLQKTVKNVVGSQTSLNTMDTLYGLSGLVDGTAGKDEIVSVNAILPPQMASRHPAPANLEPPANSKAMCELKLRPDDCPTQPEH</sequence>
<evidence type="ECO:0000313" key="1">
    <source>
        <dbReference type="EMBL" id="KAJ1348578.1"/>
    </source>
</evidence>